<dbReference type="InterPro" id="IPR001405">
    <property type="entry name" value="UPF0758"/>
</dbReference>
<evidence type="ECO:0000259" key="3">
    <source>
        <dbReference type="Pfam" id="PF04002"/>
    </source>
</evidence>
<dbReference type="InterPro" id="IPR025657">
    <property type="entry name" value="RadC_JAB"/>
</dbReference>
<comment type="similarity">
    <text evidence="1">Belongs to the UPF0758 family.</text>
</comment>
<protein>
    <recommendedName>
        <fullName evidence="3">RadC-like JAB domain-containing protein</fullName>
    </recommendedName>
</protein>
<evidence type="ECO:0000313" key="5">
    <source>
        <dbReference type="Proteomes" id="UP001501734"/>
    </source>
</evidence>
<feature type="domain" description="RadC-like JAB" evidence="3">
    <location>
        <begin position="13"/>
        <end position="59"/>
    </location>
</feature>
<keyword evidence="5" id="KW-1185">Reference proteome</keyword>
<dbReference type="PANTHER" id="PTHR30471">
    <property type="entry name" value="DNA REPAIR PROTEIN RADC"/>
    <property type="match status" value="1"/>
</dbReference>
<keyword evidence="2" id="KW-0482">Metalloprotease</keyword>
<dbReference type="Gene3D" id="3.40.140.10">
    <property type="entry name" value="Cytidine Deaminase, domain 2"/>
    <property type="match status" value="1"/>
</dbReference>
<dbReference type="Proteomes" id="UP001501734">
    <property type="component" value="Unassembled WGS sequence"/>
</dbReference>
<organism evidence="4 5">
    <name type="scientific">Amphibacillus indicireducens</name>
    <dbReference type="NCBI Taxonomy" id="1076330"/>
    <lineage>
        <taxon>Bacteria</taxon>
        <taxon>Bacillati</taxon>
        <taxon>Bacillota</taxon>
        <taxon>Bacilli</taxon>
        <taxon>Bacillales</taxon>
        <taxon>Bacillaceae</taxon>
        <taxon>Amphibacillus</taxon>
    </lineage>
</organism>
<keyword evidence="2" id="KW-0645">Protease</keyword>
<accession>A0ABP7VHG5</accession>
<evidence type="ECO:0000256" key="1">
    <source>
        <dbReference type="ARBA" id="ARBA00010243"/>
    </source>
</evidence>
<dbReference type="Pfam" id="PF04002">
    <property type="entry name" value="RadC"/>
    <property type="match status" value="1"/>
</dbReference>
<gene>
    <name evidence="4" type="ORF">GCM10022410_11900</name>
</gene>
<dbReference type="EMBL" id="BAABDL010000064">
    <property type="protein sequence ID" value="GAA4067337.1"/>
    <property type="molecule type" value="Genomic_DNA"/>
</dbReference>
<reference evidence="5" key="1">
    <citation type="journal article" date="2019" name="Int. J. Syst. Evol. Microbiol.">
        <title>The Global Catalogue of Microorganisms (GCM) 10K type strain sequencing project: providing services to taxonomists for standard genome sequencing and annotation.</title>
        <authorList>
            <consortium name="The Broad Institute Genomics Platform"/>
            <consortium name="The Broad Institute Genome Sequencing Center for Infectious Disease"/>
            <person name="Wu L."/>
            <person name="Ma J."/>
        </authorList>
    </citation>
    <scope>NUCLEOTIDE SEQUENCE [LARGE SCALE GENOMIC DNA]</scope>
    <source>
        <strain evidence="5">JCM 17250</strain>
    </source>
</reference>
<name>A0ABP7VHG5_9BACI</name>
<comment type="caution">
    <text evidence="4">The sequence shown here is derived from an EMBL/GenBank/DDBJ whole genome shotgun (WGS) entry which is preliminary data.</text>
</comment>
<sequence length="60" mass="6711">MEMTSKPYLLLSSGNSEPSQEDIQVTRKLVEAGKIMGIELLDHIVIGEDEFVSLKEKGYI</sequence>
<dbReference type="PANTHER" id="PTHR30471:SF3">
    <property type="entry name" value="UPF0758 PROTEIN YEES-RELATED"/>
    <property type="match status" value="1"/>
</dbReference>
<proteinExistence type="inferred from homology"/>
<evidence type="ECO:0000313" key="4">
    <source>
        <dbReference type="EMBL" id="GAA4067337.1"/>
    </source>
</evidence>
<evidence type="ECO:0000256" key="2">
    <source>
        <dbReference type="ARBA" id="ARBA00023049"/>
    </source>
</evidence>
<keyword evidence="2" id="KW-0378">Hydrolase</keyword>